<feature type="compositionally biased region" description="Basic and acidic residues" evidence="1">
    <location>
        <begin position="217"/>
        <end position="240"/>
    </location>
</feature>
<organism evidence="2 3">
    <name type="scientific">Linum trigynum</name>
    <dbReference type="NCBI Taxonomy" id="586398"/>
    <lineage>
        <taxon>Eukaryota</taxon>
        <taxon>Viridiplantae</taxon>
        <taxon>Streptophyta</taxon>
        <taxon>Embryophyta</taxon>
        <taxon>Tracheophyta</taxon>
        <taxon>Spermatophyta</taxon>
        <taxon>Magnoliopsida</taxon>
        <taxon>eudicotyledons</taxon>
        <taxon>Gunneridae</taxon>
        <taxon>Pentapetalae</taxon>
        <taxon>rosids</taxon>
        <taxon>fabids</taxon>
        <taxon>Malpighiales</taxon>
        <taxon>Linaceae</taxon>
        <taxon>Linum</taxon>
    </lineage>
</organism>
<dbReference type="AlphaFoldDB" id="A0AAV2EVA5"/>
<proteinExistence type="predicted"/>
<protein>
    <submittedName>
        <fullName evidence="2">Uncharacterized protein</fullName>
    </submittedName>
</protein>
<feature type="compositionally biased region" description="Low complexity" evidence="1">
    <location>
        <begin position="129"/>
        <end position="140"/>
    </location>
</feature>
<reference evidence="2 3" key="1">
    <citation type="submission" date="2024-04" db="EMBL/GenBank/DDBJ databases">
        <authorList>
            <person name="Fracassetti M."/>
        </authorList>
    </citation>
    <scope>NUCLEOTIDE SEQUENCE [LARGE SCALE GENOMIC DNA]</scope>
</reference>
<feature type="compositionally biased region" description="Gly residues" evidence="1">
    <location>
        <begin position="117"/>
        <end position="128"/>
    </location>
</feature>
<evidence type="ECO:0000313" key="2">
    <source>
        <dbReference type="EMBL" id="CAL1389668.1"/>
    </source>
</evidence>
<gene>
    <name evidence="2" type="ORF">LTRI10_LOCUS30510</name>
</gene>
<feature type="region of interest" description="Disordered" evidence="1">
    <location>
        <begin position="111"/>
        <end position="240"/>
    </location>
</feature>
<dbReference type="EMBL" id="OZ034818">
    <property type="protein sequence ID" value="CAL1389668.1"/>
    <property type="molecule type" value="Genomic_DNA"/>
</dbReference>
<accession>A0AAV2EVA5</accession>
<evidence type="ECO:0000313" key="3">
    <source>
        <dbReference type="Proteomes" id="UP001497516"/>
    </source>
</evidence>
<keyword evidence="3" id="KW-1185">Reference proteome</keyword>
<dbReference type="Proteomes" id="UP001497516">
    <property type="component" value="Chromosome 5"/>
</dbReference>
<evidence type="ECO:0000256" key="1">
    <source>
        <dbReference type="SAM" id="MobiDB-lite"/>
    </source>
</evidence>
<name>A0AAV2EVA5_9ROSI</name>
<sequence length="240" mass="25799">MSSSDHSPERRQQDTVTVEDITHEEDIKRLLRTMADHQTSLHVRMGEVNETLQEMAKRNSDDLRSLMELMKATLAPQGLPAPPQQAGEAAAGTKVIAATANLPAVPTEAMTAARQLAGGGAHGGGGEGADPQGGAARRAGPGSGQGNHGPGLLPTPTAQEMAARRGKAKMPGYDSVEMDFEPMDQETGRGRTQSNRRPNERRAVWARSAEEMSLIDQAREWAEPESQRGPRRGDRPPDRS</sequence>